<dbReference type="Proteomes" id="UP000005439">
    <property type="component" value="Chromosome"/>
</dbReference>
<dbReference type="EMBL" id="CP003179">
    <property type="protein sequence ID" value="AEW06507.1"/>
    <property type="molecule type" value="Genomic_DNA"/>
</dbReference>
<dbReference type="Gene3D" id="3.50.50.60">
    <property type="entry name" value="FAD/NAD(P)-binding domain"/>
    <property type="match status" value="2"/>
</dbReference>
<name>G8U0W2_SULAD</name>
<organism evidence="2 3">
    <name type="scientific">Sulfobacillus acidophilus (strain ATCC 700253 / DSM 10332 / NAL)</name>
    <dbReference type="NCBI Taxonomy" id="679936"/>
    <lineage>
        <taxon>Bacteria</taxon>
        <taxon>Bacillati</taxon>
        <taxon>Bacillota</taxon>
        <taxon>Clostridia</taxon>
        <taxon>Eubacteriales</taxon>
        <taxon>Clostridiales Family XVII. Incertae Sedis</taxon>
        <taxon>Sulfobacillus</taxon>
    </lineage>
</organism>
<dbReference type="KEGG" id="sap:Sulac_3050"/>
<dbReference type="HOGENOM" id="CLU_030742_1_1_9"/>
<evidence type="ECO:0000313" key="2">
    <source>
        <dbReference type="EMBL" id="AEW06507.1"/>
    </source>
</evidence>
<feature type="domain" description="FAD/NAD(P)-binding" evidence="1">
    <location>
        <begin position="193"/>
        <end position="312"/>
    </location>
</feature>
<dbReference type="AlphaFoldDB" id="G8U0W2"/>
<dbReference type="PATRIC" id="fig|679936.5.peg.3148"/>
<dbReference type="PANTHER" id="PTHR43755">
    <property type="match status" value="1"/>
</dbReference>
<reference evidence="2 3" key="2">
    <citation type="journal article" date="2012" name="Stand. Genomic Sci.">
        <title>Complete genome sequence of the moderately thermophilic mineral-sulfide-oxidizing firmicute Sulfobacillus acidophilus type strain (NAL(T)).</title>
        <authorList>
            <person name="Anderson I."/>
            <person name="Chertkov O."/>
            <person name="Chen A."/>
            <person name="Saunders E."/>
            <person name="Lapidus A."/>
            <person name="Nolan M."/>
            <person name="Lucas S."/>
            <person name="Hammon N."/>
            <person name="Deshpande S."/>
            <person name="Cheng J.F."/>
            <person name="Han C."/>
            <person name="Tapia R."/>
            <person name="Goodwin L.A."/>
            <person name="Pitluck S."/>
            <person name="Liolios K."/>
            <person name="Pagani I."/>
            <person name="Ivanova N."/>
            <person name="Mikhailova N."/>
            <person name="Pati A."/>
            <person name="Palaniappan K."/>
            <person name="Land M."/>
            <person name="Pan C."/>
            <person name="Rohde M."/>
            <person name="Pukall R."/>
            <person name="Goker M."/>
            <person name="Detter J.C."/>
            <person name="Woyke T."/>
            <person name="Bristow J."/>
            <person name="Eisen J.A."/>
            <person name="Markowitz V."/>
            <person name="Hugenholtz P."/>
            <person name="Kyrpides N.C."/>
            <person name="Klenk H.P."/>
            <person name="Mavromatis K."/>
        </authorList>
    </citation>
    <scope>NUCLEOTIDE SEQUENCE [LARGE SCALE GENOMIC DNA]</scope>
    <source>
        <strain evidence="3">ATCC 700253 / DSM 10332 / NAL</strain>
    </source>
</reference>
<reference evidence="3" key="1">
    <citation type="submission" date="2011-12" db="EMBL/GenBank/DDBJ databases">
        <title>The complete genome of chromosome of Sulfobacillus acidophilus DSM 10332.</title>
        <authorList>
            <person name="Lucas S."/>
            <person name="Han J."/>
            <person name="Lapidus A."/>
            <person name="Bruce D."/>
            <person name="Goodwin L."/>
            <person name="Pitluck S."/>
            <person name="Peters L."/>
            <person name="Kyrpides N."/>
            <person name="Mavromatis K."/>
            <person name="Ivanova N."/>
            <person name="Mikhailova N."/>
            <person name="Chertkov O."/>
            <person name="Saunders E."/>
            <person name="Detter J.C."/>
            <person name="Tapia R."/>
            <person name="Han C."/>
            <person name="Land M."/>
            <person name="Hauser L."/>
            <person name="Markowitz V."/>
            <person name="Cheng J.-F."/>
            <person name="Hugenholtz P."/>
            <person name="Woyke T."/>
            <person name="Wu D."/>
            <person name="Pukall R."/>
            <person name="Gehrich-Schroeter G."/>
            <person name="Schneider S."/>
            <person name="Klenk H.-P."/>
            <person name="Eisen J.A."/>
        </authorList>
    </citation>
    <scope>NUCLEOTIDE SEQUENCE [LARGE SCALE GENOMIC DNA]</scope>
    <source>
        <strain evidence="3">ATCC 700253 / DSM 10332 / NAL</strain>
    </source>
</reference>
<dbReference type="SUPFAM" id="SSF51905">
    <property type="entry name" value="FAD/NAD(P)-binding domain"/>
    <property type="match status" value="2"/>
</dbReference>
<proteinExistence type="predicted"/>
<evidence type="ECO:0000259" key="1">
    <source>
        <dbReference type="Pfam" id="PF07992"/>
    </source>
</evidence>
<accession>G8U0W2</accession>
<dbReference type="InterPro" id="IPR052541">
    <property type="entry name" value="SQRD"/>
</dbReference>
<dbReference type="InterPro" id="IPR023753">
    <property type="entry name" value="FAD/NAD-binding_dom"/>
</dbReference>
<dbReference type="GO" id="GO:0016491">
    <property type="term" value="F:oxidoreductase activity"/>
    <property type="evidence" value="ECO:0007669"/>
    <property type="project" value="InterPro"/>
</dbReference>
<dbReference type="InterPro" id="IPR036188">
    <property type="entry name" value="FAD/NAD-bd_sf"/>
</dbReference>
<dbReference type="STRING" id="679936.Sulac_3050"/>
<keyword evidence="3" id="KW-1185">Reference proteome</keyword>
<gene>
    <name evidence="2" type="ordered locus">Sulac_3050</name>
</gene>
<dbReference type="Pfam" id="PF07992">
    <property type="entry name" value="Pyr_redox_2"/>
    <property type="match status" value="1"/>
</dbReference>
<dbReference type="PANTHER" id="PTHR43755:SF1">
    <property type="entry name" value="FAD-DEPENDENT PYRIDINE NUCLEOTIDE-DISULPHIDE OXIDOREDUCTASE"/>
    <property type="match status" value="1"/>
</dbReference>
<evidence type="ECO:0000313" key="3">
    <source>
        <dbReference type="Proteomes" id="UP000005439"/>
    </source>
</evidence>
<sequence length="392" mass="44499">MKRAVVLGARFGGLAVVAWLRRLYSPGHLEITVIEQWQRMIYRPGLVDVFQSDPLSVLPRLTIPLASYFQKRRVRLLTDTVVGIDPEKRHVMVASHAPVPYDVLFVATGMEPAWDAVSGLSRRHGGLCEGYLARRSGRLLHAEPHGRMVWAVGPLLGVDHWDPPVTVGCECPLLESLFIWDRYLRQKHRRDQVELTVVTPAARIAEMVGPRAREWVLSELDRRSIRLVTGARYQQVTDRTLVLSNQTIPYDHSVWIPPYSGPRWAQNTPLVDQGGWIPVSAHLQHPVFPDIYAVGDGVSRSWPKQGHSAMVEARVAVTHWHAQQEKQKPPPPFRPLMLWVLEAGGPSGIFHASTTFWGGSRDILWQGRWPVWVKRSFGWAYIRRQGDLPIMP</sequence>
<protein>
    <submittedName>
        <fullName evidence="2">FAD-dependent pyridine nucleotide-disulfide oxidoreductase</fullName>
    </submittedName>
</protein>